<name>A0ACB8SX03_9AGAM</name>
<reference evidence="1" key="2">
    <citation type="journal article" date="2022" name="New Phytol.">
        <title>Evolutionary transition to the ectomycorrhizal habit in the genomes of a hyperdiverse lineage of mushroom-forming fungi.</title>
        <authorList>
            <person name="Looney B."/>
            <person name="Miyauchi S."/>
            <person name="Morin E."/>
            <person name="Drula E."/>
            <person name="Courty P.E."/>
            <person name="Kohler A."/>
            <person name="Kuo A."/>
            <person name="LaButti K."/>
            <person name="Pangilinan J."/>
            <person name="Lipzen A."/>
            <person name="Riley R."/>
            <person name="Andreopoulos W."/>
            <person name="He G."/>
            <person name="Johnson J."/>
            <person name="Nolan M."/>
            <person name="Tritt A."/>
            <person name="Barry K.W."/>
            <person name="Grigoriev I.V."/>
            <person name="Nagy L.G."/>
            <person name="Hibbett D."/>
            <person name="Henrissat B."/>
            <person name="Matheny P.B."/>
            <person name="Labbe J."/>
            <person name="Martin F.M."/>
        </authorList>
    </citation>
    <scope>NUCLEOTIDE SEQUENCE</scope>
    <source>
        <strain evidence="1">HHB10654</strain>
    </source>
</reference>
<comment type="caution">
    <text evidence="1">The sequence shown here is derived from an EMBL/GenBank/DDBJ whole genome shotgun (WGS) entry which is preliminary data.</text>
</comment>
<organism evidence="1 2">
    <name type="scientific">Artomyces pyxidatus</name>
    <dbReference type="NCBI Taxonomy" id="48021"/>
    <lineage>
        <taxon>Eukaryota</taxon>
        <taxon>Fungi</taxon>
        <taxon>Dikarya</taxon>
        <taxon>Basidiomycota</taxon>
        <taxon>Agaricomycotina</taxon>
        <taxon>Agaricomycetes</taxon>
        <taxon>Russulales</taxon>
        <taxon>Auriscalpiaceae</taxon>
        <taxon>Artomyces</taxon>
    </lineage>
</organism>
<dbReference type="EMBL" id="MU277214">
    <property type="protein sequence ID" value="KAI0061119.1"/>
    <property type="molecule type" value="Genomic_DNA"/>
</dbReference>
<protein>
    <submittedName>
        <fullName evidence="1">Uncharacterized protein</fullName>
    </submittedName>
</protein>
<reference evidence="1" key="1">
    <citation type="submission" date="2021-03" db="EMBL/GenBank/DDBJ databases">
        <authorList>
            <consortium name="DOE Joint Genome Institute"/>
            <person name="Ahrendt S."/>
            <person name="Looney B.P."/>
            <person name="Miyauchi S."/>
            <person name="Morin E."/>
            <person name="Drula E."/>
            <person name="Courty P.E."/>
            <person name="Chicoki N."/>
            <person name="Fauchery L."/>
            <person name="Kohler A."/>
            <person name="Kuo A."/>
            <person name="Labutti K."/>
            <person name="Pangilinan J."/>
            <person name="Lipzen A."/>
            <person name="Riley R."/>
            <person name="Andreopoulos W."/>
            <person name="He G."/>
            <person name="Johnson J."/>
            <person name="Barry K.W."/>
            <person name="Grigoriev I.V."/>
            <person name="Nagy L."/>
            <person name="Hibbett D."/>
            <person name="Henrissat B."/>
            <person name="Matheny P.B."/>
            <person name="Labbe J."/>
            <person name="Martin F."/>
        </authorList>
    </citation>
    <scope>NUCLEOTIDE SEQUENCE</scope>
    <source>
        <strain evidence="1">HHB10654</strain>
    </source>
</reference>
<evidence type="ECO:0000313" key="1">
    <source>
        <dbReference type="EMBL" id="KAI0061119.1"/>
    </source>
</evidence>
<keyword evidence="2" id="KW-1185">Reference proteome</keyword>
<dbReference type="Proteomes" id="UP000814140">
    <property type="component" value="Unassembled WGS sequence"/>
</dbReference>
<evidence type="ECO:0000313" key="2">
    <source>
        <dbReference type="Proteomes" id="UP000814140"/>
    </source>
</evidence>
<gene>
    <name evidence="1" type="ORF">BV25DRAFT_1917090</name>
</gene>
<accession>A0ACB8SX03</accession>
<sequence>MHTDELNLDISIDMSSLHFCSECNNLLYPKADQQRRTMVYACRICSYYEMGDNSCVYRNDLLTVTKEQVGVTADLGVDPTLAHSNIPCPNCHHEDSVFYQDQSKRKETRMILFFVCTKCDHSFMDPSLAPEGTIPDGVEMGS</sequence>
<proteinExistence type="predicted"/>